<feature type="domain" description="HORMA" evidence="7">
    <location>
        <begin position="1"/>
        <end position="204"/>
    </location>
</feature>
<dbReference type="OrthoDB" id="1928087at2759"/>
<keyword evidence="9" id="KW-1185">Reference proteome</keyword>
<feature type="region of interest" description="Disordered" evidence="6">
    <location>
        <begin position="212"/>
        <end position="277"/>
    </location>
</feature>
<organism evidence="8 9">
    <name type="scientific">Coptis chinensis</name>
    <dbReference type="NCBI Taxonomy" id="261450"/>
    <lineage>
        <taxon>Eukaryota</taxon>
        <taxon>Viridiplantae</taxon>
        <taxon>Streptophyta</taxon>
        <taxon>Embryophyta</taxon>
        <taxon>Tracheophyta</taxon>
        <taxon>Spermatophyta</taxon>
        <taxon>Magnoliopsida</taxon>
        <taxon>Ranunculales</taxon>
        <taxon>Ranunculaceae</taxon>
        <taxon>Coptidoideae</taxon>
        <taxon>Coptis</taxon>
    </lineage>
</organism>
<proteinExistence type="predicted"/>
<dbReference type="GO" id="GO:0051321">
    <property type="term" value="P:meiotic cell cycle"/>
    <property type="evidence" value="ECO:0007669"/>
    <property type="project" value="UniProtKB-KW"/>
</dbReference>
<evidence type="ECO:0000256" key="4">
    <source>
        <dbReference type="ARBA" id="ARBA00023242"/>
    </source>
</evidence>
<feature type="region of interest" description="Disordered" evidence="6">
    <location>
        <begin position="473"/>
        <end position="541"/>
    </location>
</feature>
<reference evidence="8 9" key="1">
    <citation type="submission" date="2020-10" db="EMBL/GenBank/DDBJ databases">
        <title>The Coptis chinensis genome and diversification of protoberbering-type alkaloids.</title>
        <authorList>
            <person name="Wang B."/>
            <person name="Shu S."/>
            <person name="Song C."/>
            <person name="Liu Y."/>
        </authorList>
    </citation>
    <scope>NUCLEOTIDE SEQUENCE [LARGE SCALE GENOMIC DNA]</scope>
    <source>
        <strain evidence="8">HL-2020</strain>
        <tissue evidence="8">Leaf</tissue>
    </source>
</reference>
<dbReference type="AlphaFoldDB" id="A0A835HN35"/>
<dbReference type="InterPro" id="IPR003511">
    <property type="entry name" value="HORMA_dom"/>
</dbReference>
<keyword evidence="4" id="KW-0539">Nucleus</keyword>
<evidence type="ECO:0000259" key="7">
    <source>
        <dbReference type="PROSITE" id="PS50815"/>
    </source>
</evidence>
<dbReference type="Pfam" id="PF02301">
    <property type="entry name" value="HORMA"/>
    <property type="match status" value="1"/>
</dbReference>
<keyword evidence="3" id="KW-0158">Chromosome</keyword>
<dbReference type="PANTHER" id="PTHR48225:SF7">
    <property type="entry name" value="MEIOSIS-SPECIFIC PROTEIN HOP1"/>
    <property type="match status" value="1"/>
</dbReference>
<keyword evidence="5" id="KW-0469">Meiosis</keyword>
<dbReference type="InterPro" id="IPR051294">
    <property type="entry name" value="HORMA_MeioticProgression"/>
</dbReference>
<dbReference type="InterPro" id="IPR036570">
    <property type="entry name" value="HORMA_dom_sf"/>
</dbReference>
<dbReference type="SUPFAM" id="SSF46785">
    <property type="entry name" value="Winged helix' DNA-binding domain"/>
    <property type="match status" value="1"/>
</dbReference>
<dbReference type="EMBL" id="JADFTS010000006">
    <property type="protein sequence ID" value="KAF9601866.1"/>
    <property type="molecule type" value="Genomic_DNA"/>
</dbReference>
<feature type="non-terminal residue" evidence="8">
    <location>
        <position position="541"/>
    </location>
</feature>
<sequence>TRNFLRIAIFNISYIRGLFPVPALEQVPENATFLCLSVCETIEGPMIEEYAFSFSYSNSDSQQVMMNISRTGNNKKQGATFKSNTTTDITPNQMRSSACKMVRTLVQLMRTLDRMLEERTILMKLHYYDDITSSLCHLFELTYWEYLLFIYGKLERLRDLPMDYEPPFFRCCSEQEASNSWTKSPLKMEVGNVNSKRFVLALKVKSVLDPCGDENDDLQGDEEVSMGGDSGMRDDSSDSENNHSSGNQYIVAPVGKRRCSEDNDMIDEDDTQDAEEDTQQLARVTDWLTSRHIDTVELTDVLSNFPDISMTLTEELMGKLVDGGVLSRTGRDTYTISNRKGFESHLSDVKKEMDAEETLDDTTPKRTDEDYMYMKALYHALPMDYVTVTKLQTKLDGDANQTTVQKLIDKMAQDGYLEGVNNRRLGKRVVHFELTNKKLLEVKKALGDNPSAMEICEPENRSNTVGFVKTSANHRDTSTCGGLHSIGSDLTHTKGRSDINQNGSMRSEQTVGRMREQGNTPVSRLEPVASRESIAQGNEHN</sequence>
<feature type="compositionally biased region" description="Polar residues" evidence="6">
    <location>
        <begin position="498"/>
        <end position="510"/>
    </location>
</feature>
<dbReference type="Proteomes" id="UP000631114">
    <property type="component" value="Unassembled WGS sequence"/>
</dbReference>
<dbReference type="InterPro" id="IPR036390">
    <property type="entry name" value="WH_DNA-bd_sf"/>
</dbReference>
<evidence type="ECO:0000313" key="9">
    <source>
        <dbReference type="Proteomes" id="UP000631114"/>
    </source>
</evidence>
<feature type="compositionally biased region" description="Acidic residues" evidence="6">
    <location>
        <begin position="212"/>
        <end position="224"/>
    </location>
</feature>
<accession>A0A835HN35</accession>
<evidence type="ECO:0000256" key="3">
    <source>
        <dbReference type="ARBA" id="ARBA00022454"/>
    </source>
</evidence>
<dbReference type="GO" id="GO:0005694">
    <property type="term" value="C:chromosome"/>
    <property type="evidence" value="ECO:0007669"/>
    <property type="project" value="UniProtKB-SubCell"/>
</dbReference>
<dbReference type="Gene3D" id="3.30.900.10">
    <property type="entry name" value="HORMA domain"/>
    <property type="match status" value="1"/>
</dbReference>
<dbReference type="GO" id="GO:0005634">
    <property type="term" value="C:nucleus"/>
    <property type="evidence" value="ECO:0007669"/>
    <property type="project" value="UniProtKB-SubCell"/>
</dbReference>
<evidence type="ECO:0000256" key="5">
    <source>
        <dbReference type="ARBA" id="ARBA00023254"/>
    </source>
</evidence>
<evidence type="ECO:0000256" key="1">
    <source>
        <dbReference type="ARBA" id="ARBA00004123"/>
    </source>
</evidence>
<evidence type="ECO:0000256" key="6">
    <source>
        <dbReference type="SAM" id="MobiDB-lite"/>
    </source>
</evidence>
<protein>
    <recommendedName>
        <fullName evidence="7">HORMA domain-containing protein</fullName>
    </recommendedName>
</protein>
<feature type="compositionally biased region" description="Acidic residues" evidence="6">
    <location>
        <begin position="262"/>
        <end position="277"/>
    </location>
</feature>
<dbReference type="PROSITE" id="PS50815">
    <property type="entry name" value="HORMA"/>
    <property type="match status" value="1"/>
</dbReference>
<dbReference type="SUPFAM" id="SSF56019">
    <property type="entry name" value="The spindle assembly checkpoint protein mad2"/>
    <property type="match status" value="1"/>
</dbReference>
<name>A0A835HN35_9MAGN</name>
<comment type="caution">
    <text evidence="8">The sequence shown here is derived from an EMBL/GenBank/DDBJ whole genome shotgun (WGS) entry which is preliminary data.</text>
</comment>
<comment type="subcellular location">
    <subcellularLocation>
        <location evidence="2">Chromosome</location>
    </subcellularLocation>
    <subcellularLocation>
        <location evidence="1">Nucleus</location>
    </subcellularLocation>
</comment>
<evidence type="ECO:0000256" key="2">
    <source>
        <dbReference type="ARBA" id="ARBA00004286"/>
    </source>
</evidence>
<dbReference type="PANTHER" id="PTHR48225">
    <property type="entry name" value="HORMA DOMAIN-CONTAINING PROTEIN 1"/>
    <property type="match status" value="1"/>
</dbReference>
<gene>
    <name evidence="8" type="ORF">IFM89_023720</name>
</gene>
<evidence type="ECO:0000313" key="8">
    <source>
        <dbReference type="EMBL" id="KAF9601866.1"/>
    </source>
</evidence>